<keyword evidence="1" id="KW-1133">Transmembrane helix</keyword>
<keyword evidence="4" id="KW-1185">Reference proteome</keyword>
<dbReference type="Pfam" id="PF03372">
    <property type="entry name" value="Exo_endo_phos"/>
    <property type="match status" value="1"/>
</dbReference>
<dbReference type="EMBL" id="JBEPSJ010000001">
    <property type="protein sequence ID" value="MET4580607.1"/>
    <property type="molecule type" value="Genomic_DNA"/>
</dbReference>
<evidence type="ECO:0000313" key="4">
    <source>
        <dbReference type="Proteomes" id="UP001549257"/>
    </source>
</evidence>
<feature type="domain" description="Endonuclease/exonuclease/phosphatase" evidence="2">
    <location>
        <begin position="109"/>
        <end position="326"/>
    </location>
</feature>
<protein>
    <submittedName>
        <fullName evidence="3">Endonuclease/exonuclease/phosphatase (EEP) superfamily protein YafD</fullName>
    </submittedName>
</protein>
<comment type="caution">
    <text evidence="3">The sequence shown here is derived from an EMBL/GenBank/DDBJ whole genome shotgun (WGS) entry which is preliminary data.</text>
</comment>
<reference evidence="3 4" key="1">
    <citation type="submission" date="2024-06" db="EMBL/GenBank/DDBJ databases">
        <title>Sorghum-associated microbial communities from plants grown in Nebraska, USA.</title>
        <authorList>
            <person name="Schachtman D."/>
        </authorList>
    </citation>
    <scope>NUCLEOTIDE SEQUENCE [LARGE SCALE GENOMIC DNA]</scope>
    <source>
        <strain evidence="3 4">2857</strain>
    </source>
</reference>
<evidence type="ECO:0000256" key="1">
    <source>
        <dbReference type="SAM" id="Phobius"/>
    </source>
</evidence>
<organism evidence="3 4">
    <name type="scientific">Conyzicola nivalis</name>
    <dbReference type="NCBI Taxonomy" id="1477021"/>
    <lineage>
        <taxon>Bacteria</taxon>
        <taxon>Bacillati</taxon>
        <taxon>Actinomycetota</taxon>
        <taxon>Actinomycetes</taxon>
        <taxon>Micrococcales</taxon>
        <taxon>Microbacteriaceae</taxon>
        <taxon>Conyzicola</taxon>
    </lineage>
</organism>
<keyword evidence="1" id="KW-0812">Transmembrane</keyword>
<dbReference type="Proteomes" id="UP001549257">
    <property type="component" value="Unassembled WGS sequence"/>
</dbReference>
<keyword evidence="3" id="KW-0540">Nuclease</keyword>
<dbReference type="InterPro" id="IPR005135">
    <property type="entry name" value="Endo/exonuclease/phosphatase"/>
</dbReference>
<dbReference type="GO" id="GO:0004519">
    <property type="term" value="F:endonuclease activity"/>
    <property type="evidence" value="ECO:0007669"/>
    <property type="project" value="UniProtKB-KW"/>
</dbReference>
<keyword evidence="3" id="KW-0255">Endonuclease</keyword>
<name>A0ABV2QHT4_9MICO</name>
<dbReference type="SUPFAM" id="SSF56219">
    <property type="entry name" value="DNase I-like"/>
    <property type="match status" value="1"/>
</dbReference>
<dbReference type="RefSeq" id="WP_354022826.1">
    <property type="nucleotide sequence ID" value="NZ_JBEPSJ010000001.1"/>
</dbReference>
<keyword evidence="3" id="KW-0378">Hydrolase</keyword>
<dbReference type="InterPro" id="IPR036691">
    <property type="entry name" value="Endo/exonu/phosph_ase_sf"/>
</dbReference>
<gene>
    <name evidence="3" type="ORF">ABIE21_000097</name>
</gene>
<feature type="transmembrane region" description="Helical" evidence="1">
    <location>
        <begin position="38"/>
        <end position="61"/>
    </location>
</feature>
<proteinExistence type="predicted"/>
<sequence>MFRRVLAAVVLVAVAATLLVLAWPQLFGLQRAFGIAHVISFRAGAALIAVGLIVILTLLGLLSRTVRRFASSLALLLLVFALVNAAVLGTRGFGDTSFETPNDSSLTVLSWNTLGDEPGAAAVAKLALDSGADVLTLPESTKEFSFEVAAIMKDAGRPMWLETAAFDQISKSRSTSVLWSADLGEYTIDETVGATSVLPSLVMRPDDGDGPVIIAVHAVAPLPVEFENWRADLAWLGDQCSGDNVIMAGDFNATLDHMSGLQSTGSTNLGDCADAGLASGNGAVGTWPTTLPALLGSPIDHVMATENWRVAGMRVVQDLDTAGSDHRPLVVTYTPADG</sequence>
<keyword evidence="1" id="KW-0472">Membrane</keyword>
<dbReference type="Gene3D" id="3.60.10.10">
    <property type="entry name" value="Endonuclease/exonuclease/phosphatase"/>
    <property type="match status" value="1"/>
</dbReference>
<feature type="transmembrane region" description="Helical" evidence="1">
    <location>
        <begin position="73"/>
        <end position="94"/>
    </location>
</feature>
<accession>A0ABV2QHT4</accession>
<evidence type="ECO:0000259" key="2">
    <source>
        <dbReference type="Pfam" id="PF03372"/>
    </source>
</evidence>
<evidence type="ECO:0000313" key="3">
    <source>
        <dbReference type="EMBL" id="MET4580607.1"/>
    </source>
</evidence>